<dbReference type="AlphaFoldDB" id="A0AA37UVY9"/>
<sequence>MPSPYLLDVDTGIDDALAVAWMATHPEVDLVAATSIFGNVNTRQAARNTCDLLALLGRGDVPVAAGPDAAMGRRLGEDAAFVHGVNGIGEVELPRAGRDPEADLTAAEMIVRKAREHEGELHIVAVGPLTNLGLALQLEPELPRLVGKVTTMGGNVLVPGTNSARLDANTANDIDAAALVYAADWDITMVGLDVTMRNVLHAEQRARLESDGNRAVSSIGEMLRFYFGFYETIFGSPQCALHDPLAAAIATGDIVPTVAPKLPTFVDVSDGPEQGSTVVDARTMWRGFDIEPEDANVRVVLECGEDFGALLTERLLEV</sequence>
<dbReference type="PANTHER" id="PTHR12304">
    <property type="entry name" value="INOSINE-URIDINE PREFERRING NUCLEOSIDE HYDROLASE"/>
    <property type="match status" value="1"/>
</dbReference>
<dbReference type="GO" id="GO:0008477">
    <property type="term" value="F:purine nucleosidase activity"/>
    <property type="evidence" value="ECO:0007669"/>
    <property type="project" value="TreeGrafter"/>
</dbReference>
<keyword evidence="1" id="KW-0378">Hydrolase</keyword>
<proteinExistence type="predicted"/>
<dbReference type="Gene3D" id="3.90.245.10">
    <property type="entry name" value="Ribonucleoside hydrolase-like"/>
    <property type="match status" value="1"/>
</dbReference>
<dbReference type="RefSeq" id="WP_284234327.1">
    <property type="nucleotide sequence ID" value="NZ_BSUL01000001.1"/>
</dbReference>
<accession>A0AA37UVY9</accession>
<dbReference type="SUPFAM" id="SSF53590">
    <property type="entry name" value="Nucleoside hydrolase"/>
    <property type="match status" value="1"/>
</dbReference>
<protein>
    <recommendedName>
        <fullName evidence="3">Inosine/uridine-preferring nucleoside hydrolase domain-containing protein</fullName>
    </recommendedName>
</protein>
<evidence type="ECO:0000313" key="5">
    <source>
        <dbReference type="Proteomes" id="UP001157160"/>
    </source>
</evidence>
<evidence type="ECO:0000259" key="3">
    <source>
        <dbReference type="Pfam" id="PF01156"/>
    </source>
</evidence>
<reference evidence="4 5" key="1">
    <citation type="journal article" date="2014" name="Int. J. Syst. Evol. Microbiol.">
        <title>Complete genome sequence of Corynebacterium casei LMG S-19264T (=DSM 44701T), isolated from a smear-ripened cheese.</title>
        <authorList>
            <consortium name="US DOE Joint Genome Institute (JGI-PGF)"/>
            <person name="Walter F."/>
            <person name="Albersmeier A."/>
            <person name="Kalinowski J."/>
            <person name="Ruckert C."/>
        </authorList>
    </citation>
    <scope>NUCLEOTIDE SEQUENCE [LARGE SCALE GENOMIC DNA]</scope>
    <source>
        <strain evidence="4 5">NBRC 112289</strain>
    </source>
</reference>
<dbReference type="InterPro" id="IPR036452">
    <property type="entry name" value="Ribo_hydro-like"/>
</dbReference>
<dbReference type="GO" id="GO:0006152">
    <property type="term" value="P:purine nucleoside catabolic process"/>
    <property type="evidence" value="ECO:0007669"/>
    <property type="project" value="TreeGrafter"/>
</dbReference>
<evidence type="ECO:0000313" key="4">
    <source>
        <dbReference type="EMBL" id="GMA29857.1"/>
    </source>
</evidence>
<organism evidence="4 5">
    <name type="scientific">Arenivirga flava</name>
    <dbReference type="NCBI Taxonomy" id="1930060"/>
    <lineage>
        <taxon>Bacteria</taxon>
        <taxon>Bacillati</taxon>
        <taxon>Actinomycetota</taxon>
        <taxon>Actinomycetes</taxon>
        <taxon>Micrococcales</taxon>
        <taxon>Microbacteriaceae</taxon>
        <taxon>Arenivirga</taxon>
    </lineage>
</organism>
<gene>
    <name evidence="4" type="ORF">GCM10025874_31100</name>
</gene>
<name>A0AA37UVY9_9MICO</name>
<feature type="domain" description="Inosine/uridine-preferring nucleoside hydrolase" evidence="3">
    <location>
        <begin position="6"/>
        <end position="303"/>
    </location>
</feature>
<dbReference type="EMBL" id="BSUL01000001">
    <property type="protein sequence ID" value="GMA29857.1"/>
    <property type="molecule type" value="Genomic_DNA"/>
</dbReference>
<dbReference type="InterPro" id="IPR023186">
    <property type="entry name" value="IUNH"/>
</dbReference>
<evidence type="ECO:0000256" key="1">
    <source>
        <dbReference type="ARBA" id="ARBA00022801"/>
    </source>
</evidence>
<keyword evidence="5" id="KW-1185">Reference proteome</keyword>
<dbReference type="GO" id="GO:0005829">
    <property type="term" value="C:cytosol"/>
    <property type="evidence" value="ECO:0007669"/>
    <property type="project" value="TreeGrafter"/>
</dbReference>
<dbReference type="PANTHER" id="PTHR12304:SF4">
    <property type="entry name" value="URIDINE NUCLEOSIDASE"/>
    <property type="match status" value="1"/>
</dbReference>
<evidence type="ECO:0000256" key="2">
    <source>
        <dbReference type="ARBA" id="ARBA00023295"/>
    </source>
</evidence>
<keyword evidence="2" id="KW-0326">Glycosidase</keyword>
<comment type="caution">
    <text evidence="4">The sequence shown here is derived from an EMBL/GenBank/DDBJ whole genome shotgun (WGS) entry which is preliminary data.</text>
</comment>
<dbReference type="InterPro" id="IPR001910">
    <property type="entry name" value="Inosine/uridine_hydrolase_dom"/>
</dbReference>
<dbReference type="Pfam" id="PF01156">
    <property type="entry name" value="IU_nuc_hydro"/>
    <property type="match status" value="1"/>
</dbReference>
<dbReference type="Proteomes" id="UP001157160">
    <property type="component" value="Unassembled WGS sequence"/>
</dbReference>